<feature type="compositionally biased region" description="Polar residues" evidence="1">
    <location>
        <begin position="133"/>
        <end position="143"/>
    </location>
</feature>
<keyword evidence="3" id="KW-1185">Reference proteome</keyword>
<reference evidence="2 3" key="1">
    <citation type="submission" date="2023-11" db="EMBL/GenBank/DDBJ databases">
        <title>An acidophilic fungus is an integral part of prey digestion in a carnivorous sundew plant.</title>
        <authorList>
            <person name="Tsai I.J."/>
        </authorList>
    </citation>
    <scope>NUCLEOTIDE SEQUENCE [LARGE SCALE GENOMIC DNA]</scope>
    <source>
        <strain evidence="2">169a</strain>
    </source>
</reference>
<sequence>MDQLHDRKPAAPIFGSGSEISDISALEDDTDEFGRKLFQQYRQRRRVENNAAGRPQAFRKARPGLSLSERLGRPLPGAENVPVGSHARTTSSGSNVSDPSLNVPRDWTRRDRRGTDWLQSSRTAVNGEYSRDQAVQSHYNANRTPELDYRDEPLASIEHTPPSMRRNRPDGTPSSMHHMNTTIQQAMESDDHDFTALSLLASTPPVNNRNRKIDGIARQEREEFERGSKKSIETSIEQRFDHLRPATATAIQQEAPRNRRRSVVSNKENVQPNGDIASRTKETTSLAGRTNYAVTFKNNQRTEHQRSDSYNLLRQLARVSSASPSPARPKSESEGVNLRPKNERQSQSPIQTTSRSKSEEPRQQQVKREISTTPPHVDSTPLSREKIGDTKTPVVTGAWVDTPAAEHQSRKLTLDVNDTNRNNIPAKAETKQIQSPVKPVHASSALADIIAKARTKTGANFGDTTLQSLENLIGEDPEYADHLTQADRDQRQEDLAIEAMNKHLRAASKSIKNANRGLRRVENKMEASQIGIESLYDTVQEPEKPLATPPSVIQHHGGGPCAHCGGSYQSVWVGLWTEFRSCFYYWDPTSSYGIRLTRLGFFCVLWFIWYVTENILCANYCKPEYAQSLEGWTLTPDMPVYPFVIPTLLFRPLKPLWNPVLEYITLCIDVWLAASMGEEAVAVDSVFIHRPVPRPSSVKKALTGSVHAAARTIDAVYSSSAWHKVLLMLLMKWAVCGMMSICDF</sequence>
<evidence type="ECO:0000256" key="1">
    <source>
        <dbReference type="SAM" id="MobiDB-lite"/>
    </source>
</evidence>
<protein>
    <submittedName>
        <fullName evidence="2">Uncharacterized protein</fullName>
    </submittedName>
</protein>
<evidence type="ECO:0000313" key="2">
    <source>
        <dbReference type="EMBL" id="WPH02182.1"/>
    </source>
</evidence>
<feature type="compositionally biased region" description="Polar residues" evidence="1">
    <location>
        <begin position="345"/>
        <end position="355"/>
    </location>
</feature>
<accession>A0AAQ3M764</accession>
<feature type="region of interest" description="Disordered" evidence="1">
    <location>
        <begin position="1"/>
        <end position="26"/>
    </location>
</feature>
<evidence type="ECO:0000313" key="3">
    <source>
        <dbReference type="Proteomes" id="UP001303373"/>
    </source>
</evidence>
<feature type="region of interest" description="Disordered" evidence="1">
    <location>
        <begin position="252"/>
        <end position="284"/>
    </location>
</feature>
<proteinExistence type="predicted"/>
<feature type="compositionally biased region" description="Basic and acidic residues" evidence="1">
    <location>
        <begin position="106"/>
        <end position="115"/>
    </location>
</feature>
<dbReference type="Proteomes" id="UP001303373">
    <property type="component" value="Chromosome 7"/>
</dbReference>
<dbReference type="AlphaFoldDB" id="A0AAQ3M764"/>
<feature type="compositionally biased region" description="Basic and acidic residues" evidence="1">
    <location>
        <begin position="356"/>
        <end position="370"/>
    </location>
</feature>
<feature type="compositionally biased region" description="Polar residues" evidence="1">
    <location>
        <begin position="263"/>
        <end position="272"/>
    </location>
</feature>
<organism evidence="2 3">
    <name type="scientific">Acrodontium crateriforme</name>
    <dbReference type="NCBI Taxonomy" id="150365"/>
    <lineage>
        <taxon>Eukaryota</taxon>
        <taxon>Fungi</taxon>
        <taxon>Dikarya</taxon>
        <taxon>Ascomycota</taxon>
        <taxon>Pezizomycotina</taxon>
        <taxon>Dothideomycetes</taxon>
        <taxon>Dothideomycetidae</taxon>
        <taxon>Mycosphaerellales</taxon>
        <taxon>Teratosphaeriaceae</taxon>
        <taxon>Acrodontium</taxon>
    </lineage>
</organism>
<feature type="region of interest" description="Disordered" evidence="1">
    <location>
        <begin position="318"/>
        <end position="391"/>
    </location>
</feature>
<gene>
    <name evidence="2" type="ORF">R9X50_00503700</name>
</gene>
<name>A0AAQ3M764_9PEZI</name>
<feature type="region of interest" description="Disordered" evidence="1">
    <location>
        <begin position="46"/>
        <end position="178"/>
    </location>
</feature>
<dbReference type="EMBL" id="CP138586">
    <property type="protein sequence ID" value="WPH02182.1"/>
    <property type="molecule type" value="Genomic_DNA"/>
</dbReference>
<feature type="compositionally biased region" description="Polar residues" evidence="1">
    <location>
        <begin position="87"/>
        <end position="100"/>
    </location>
</feature>